<name>A0A0A9AXC7_ARUDO</name>
<protein>
    <submittedName>
        <fullName evidence="1">Uncharacterized protein</fullName>
    </submittedName>
</protein>
<dbReference type="AlphaFoldDB" id="A0A0A9AXC7"/>
<organism evidence="1">
    <name type="scientific">Arundo donax</name>
    <name type="common">Giant reed</name>
    <name type="synonym">Donax arundinaceus</name>
    <dbReference type="NCBI Taxonomy" id="35708"/>
    <lineage>
        <taxon>Eukaryota</taxon>
        <taxon>Viridiplantae</taxon>
        <taxon>Streptophyta</taxon>
        <taxon>Embryophyta</taxon>
        <taxon>Tracheophyta</taxon>
        <taxon>Spermatophyta</taxon>
        <taxon>Magnoliopsida</taxon>
        <taxon>Liliopsida</taxon>
        <taxon>Poales</taxon>
        <taxon>Poaceae</taxon>
        <taxon>PACMAD clade</taxon>
        <taxon>Arundinoideae</taxon>
        <taxon>Arundineae</taxon>
        <taxon>Arundo</taxon>
    </lineage>
</organism>
<evidence type="ECO:0000313" key="1">
    <source>
        <dbReference type="EMBL" id="JAD56404.1"/>
    </source>
</evidence>
<accession>A0A0A9AXC7</accession>
<sequence>MHGHSCHRLCLCWRMKPHCFRHQRSLASTVNTARGAVQGN</sequence>
<reference evidence="1" key="1">
    <citation type="submission" date="2014-09" db="EMBL/GenBank/DDBJ databases">
        <authorList>
            <person name="Magalhaes I.L.F."/>
            <person name="Oliveira U."/>
            <person name="Santos F.R."/>
            <person name="Vidigal T.H.D.A."/>
            <person name="Brescovit A.D."/>
            <person name="Santos A.J."/>
        </authorList>
    </citation>
    <scope>NUCLEOTIDE SEQUENCE</scope>
    <source>
        <tissue evidence="1">Shoot tissue taken approximately 20 cm above the soil surface</tissue>
    </source>
</reference>
<reference evidence="1" key="2">
    <citation type="journal article" date="2015" name="Data Brief">
        <title>Shoot transcriptome of the giant reed, Arundo donax.</title>
        <authorList>
            <person name="Barrero R.A."/>
            <person name="Guerrero F.D."/>
            <person name="Moolhuijzen P."/>
            <person name="Goolsby J.A."/>
            <person name="Tidwell J."/>
            <person name="Bellgard S.E."/>
            <person name="Bellgard M.I."/>
        </authorList>
    </citation>
    <scope>NUCLEOTIDE SEQUENCE</scope>
    <source>
        <tissue evidence="1">Shoot tissue taken approximately 20 cm above the soil surface</tissue>
    </source>
</reference>
<proteinExistence type="predicted"/>
<dbReference type="EMBL" id="GBRH01241491">
    <property type="protein sequence ID" value="JAD56404.1"/>
    <property type="molecule type" value="Transcribed_RNA"/>
</dbReference>